<feature type="domain" description="Peptidase S9 prolyl oligopeptidase catalytic" evidence="5">
    <location>
        <begin position="492"/>
        <end position="567"/>
    </location>
</feature>
<dbReference type="EMBL" id="QWIL01000052">
    <property type="protein sequence ID" value="RMY25049.1"/>
    <property type="molecule type" value="Genomic_DNA"/>
</dbReference>
<dbReference type="SUPFAM" id="SSF82171">
    <property type="entry name" value="DPP6 N-terminal domain-like"/>
    <property type="match status" value="1"/>
</dbReference>
<keyword evidence="3" id="KW-0645">Protease</keyword>
<name>A0A3M7ACI0_HORWE</name>
<dbReference type="InterPro" id="IPR011042">
    <property type="entry name" value="6-blade_b-propeller_TolB-like"/>
</dbReference>
<dbReference type="Gene3D" id="2.120.10.30">
    <property type="entry name" value="TolB, C-terminal domain"/>
    <property type="match status" value="2"/>
</dbReference>
<keyword evidence="3" id="KW-0720">Serine protease</keyword>
<protein>
    <recommendedName>
        <fullName evidence="4">Dipeptidyl-peptidase V</fullName>
    </recommendedName>
</protein>
<comment type="caution">
    <text evidence="6">The sequence shown here is derived from an EMBL/GenBank/DDBJ whole genome shotgun (WGS) entry which is preliminary data.</text>
</comment>
<evidence type="ECO:0000313" key="6">
    <source>
        <dbReference type="EMBL" id="RMY25049.1"/>
    </source>
</evidence>
<reference evidence="6 7" key="1">
    <citation type="journal article" date="2018" name="BMC Genomics">
        <title>Genomic evidence for intraspecific hybridization in a clonal and extremely halotolerant yeast.</title>
        <authorList>
            <person name="Gostincar C."/>
            <person name="Stajich J.E."/>
            <person name="Zupancic J."/>
            <person name="Zalar P."/>
            <person name="Gunde-Cimerman N."/>
        </authorList>
    </citation>
    <scope>NUCLEOTIDE SEQUENCE [LARGE SCALE GENOMIC DNA]</scope>
    <source>
        <strain evidence="6 7">EXF-6669</strain>
    </source>
</reference>
<dbReference type="Pfam" id="PF07676">
    <property type="entry name" value="PD40"/>
    <property type="match status" value="1"/>
</dbReference>
<evidence type="ECO:0000313" key="7">
    <source>
        <dbReference type="Proteomes" id="UP000271337"/>
    </source>
</evidence>
<proteinExistence type="inferred from homology"/>
<dbReference type="InterPro" id="IPR011659">
    <property type="entry name" value="WD40"/>
</dbReference>
<organism evidence="6 7">
    <name type="scientific">Hortaea werneckii</name>
    <name type="common">Black yeast</name>
    <name type="synonym">Cladosporium werneckii</name>
    <dbReference type="NCBI Taxonomy" id="91943"/>
    <lineage>
        <taxon>Eukaryota</taxon>
        <taxon>Fungi</taxon>
        <taxon>Dikarya</taxon>
        <taxon>Ascomycota</taxon>
        <taxon>Pezizomycotina</taxon>
        <taxon>Dothideomycetes</taxon>
        <taxon>Dothideomycetidae</taxon>
        <taxon>Mycosphaerellales</taxon>
        <taxon>Teratosphaeriaceae</taxon>
        <taxon>Hortaea</taxon>
    </lineage>
</organism>
<dbReference type="AlphaFoldDB" id="A0A3M7ACI0"/>
<evidence type="ECO:0000256" key="1">
    <source>
        <dbReference type="ARBA" id="ARBA00010040"/>
    </source>
</evidence>
<dbReference type="GO" id="GO:0006508">
    <property type="term" value="P:proteolysis"/>
    <property type="evidence" value="ECO:0007669"/>
    <property type="project" value="InterPro"/>
</dbReference>
<dbReference type="InterPro" id="IPR029058">
    <property type="entry name" value="AB_hydrolase_fold"/>
</dbReference>
<evidence type="ECO:0000256" key="2">
    <source>
        <dbReference type="ARBA" id="ARBA00022801"/>
    </source>
</evidence>
<dbReference type="InterPro" id="IPR001375">
    <property type="entry name" value="Peptidase_S9_cat"/>
</dbReference>
<dbReference type="PANTHER" id="PTHR42776:SF27">
    <property type="entry name" value="DIPEPTIDYL PEPTIDASE FAMILY MEMBER 6"/>
    <property type="match status" value="1"/>
</dbReference>
<accession>A0A3M7ACI0</accession>
<feature type="domain" description="Peptidase S9 prolyl oligopeptidase catalytic" evidence="5">
    <location>
        <begin position="621"/>
        <end position="754"/>
    </location>
</feature>
<evidence type="ECO:0000256" key="3">
    <source>
        <dbReference type="ARBA" id="ARBA00022825"/>
    </source>
</evidence>
<evidence type="ECO:0000259" key="5">
    <source>
        <dbReference type="Pfam" id="PF00326"/>
    </source>
</evidence>
<sequence length="760" mass="81640">MSFIQDLLSLSTPTCPQISPDGQRVVYSTSLPYGHKMGEDHFRSTLWLAETGKRDSARPVTSGEFNDREPRWCPDGRGIVFLSDRGKVGECCAVYALEFEEEGGGGGGGGEIPGEVWPVTEEGNLRAIDRLEVLRRSSSRKGGRGGKVVYLSADEKSKEVKAREREKDDARVWGEDWAYNRLRMVDLDSKKSTTLVSKEGHIIDLACSEDGSKIAVSYVRNPDLEAKYLYGTTVAVYDLSTEESTEVCHFATYMTDLTWVGRSLYFIGPADETTAASSQMVFRIDLSTGIKRTGYTKQAYGEVNCATNLKRLGTALAVGIQDGMADEIHLLEGRGSRTLFTRTQTLEAWDAIFRPDSDDEIILALTTSSPSHPTEIYTTTVASSLGGGGGGGGGGALITPLSTHGKNLTTAYPDEVASTHCEFLTCASADGTAQLDAALFLPAPKPADHPPTNPTPPSSNDPFPTLVALHGGPYYRFTSHFALLTPHSIFTTLLLLSAGYAILLPNYRGSSGRGRAFAEFGKNGASGREGYEDVITLTTHAIREGYVDPARVGVGGWSQGGFLSYLCGVRNRGCGYGTGSSGGGGNKDDEEAAVAGSVDAGGGAAGAGGRKEGQGEDRRWSFRFVIAGAGVSDCDTLCLTSDIGCVQGQLAGSGEPPWRLGKGDVRNRATSAIWEVREAVENGITIPPMLILHGERDGRVPLEQGTGMRRALEGIGVPREFVVYPREGRFIRERQHLVDMAERSLRFAEKYIGGSREESI</sequence>
<dbReference type="PANTHER" id="PTHR42776">
    <property type="entry name" value="SERINE PEPTIDASE S9 FAMILY MEMBER"/>
    <property type="match status" value="1"/>
</dbReference>
<keyword evidence="2" id="KW-0378">Hydrolase</keyword>
<comment type="similarity">
    <text evidence="1">Belongs to the peptidase S9C family.</text>
</comment>
<gene>
    <name evidence="6" type="ORF">D0867_00971</name>
</gene>
<dbReference type="OrthoDB" id="43744at2759"/>
<dbReference type="SUPFAM" id="SSF53474">
    <property type="entry name" value="alpha/beta-Hydrolases"/>
    <property type="match status" value="1"/>
</dbReference>
<dbReference type="GO" id="GO:0004252">
    <property type="term" value="F:serine-type endopeptidase activity"/>
    <property type="evidence" value="ECO:0007669"/>
    <property type="project" value="TreeGrafter"/>
</dbReference>
<evidence type="ECO:0000256" key="4">
    <source>
        <dbReference type="ARBA" id="ARBA00032829"/>
    </source>
</evidence>
<dbReference type="Pfam" id="PF00326">
    <property type="entry name" value="Peptidase_S9"/>
    <property type="match status" value="2"/>
</dbReference>
<dbReference type="Gene3D" id="3.40.50.1820">
    <property type="entry name" value="alpha/beta hydrolase"/>
    <property type="match status" value="1"/>
</dbReference>
<dbReference type="Proteomes" id="UP000271337">
    <property type="component" value="Unassembled WGS sequence"/>
</dbReference>